<dbReference type="AlphaFoldDB" id="A0AB74CXF4"/>
<comment type="caution">
    <text evidence="2">The sequence shown here is derived from an EMBL/GenBank/DDBJ whole genome shotgun (WGS) entry which is preliminary data.</text>
</comment>
<gene>
    <name evidence="2" type="ORF">DF015_33150</name>
</gene>
<dbReference type="EMBL" id="QTNY01000036">
    <property type="protein sequence ID" value="RQP68847.1"/>
    <property type="molecule type" value="Genomic_DNA"/>
</dbReference>
<accession>A0AB74CXF4</accession>
<keyword evidence="1" id="KW-0175">Coiled coil</keyword>
<organism evidence="2 3">
    <name type="scientific">Burkholderia ubonensis</name>
    <dbReference type="NCBI Taxonomy" id="101571"/>
    <lineage>
        <taxon>Bacteria</taxon>
        <taxon>Pseudomonadati</taxon>
        <taxon>Pseudomonadota</taxon>
        <taxon>Betaproteobacteria</taxon>
        <taxon>Burkholderiales</taxon>
        <taxon>Burkholderiaceae</taxon>
        <taxon>Burkholderia</taxon>
        <taxon>Burkholderia cepacia complex</taxon>
    </lineage>
</organism>
<sequence length="219" mass="24304">MLSMAQPTNRFADYQASLVETHLTRIKAELKDIGGRSRPEFKDLDSLVKYVAKVTGLHRTTLKRNVTYRKVLRDFLAQQPGAASLVAVDDASPELLRATVEEQRLTIANLTAQIKALNARFAQLDTKGSELTSLPAPSSSNSHSRDEVAFHDTALALWQLIQHLNQTAGVESIVLDEEAGVIIDAAIPNPRKRREMAIGPERTKSFMAWYAANKELLKI</sequence>
<protein>
    <submittedName>
        <fullName evidence="2">Uncharacterized protein</fullName>
    </submittedName>
</protein>
<dbReference type="Proteomes" id="UP000273734">
    <property type="component" value="Unassembled WGS sequence"/>
</dbReference>
<evidence type="ECO:0000256" key="1">
    <source>
        <dbReference type="SAM" id="Coils"/>
    </source>
</evidence>
<evidence type="ECO:0000313" key="2">
    <source>
        <dbReference type="EMBL" id="RQP68847.1"/>
    </source>
</evidence>
<reference evidence="2 3" key="1">
    <citation type="submission" date="2018-08" db="EMBL/GenBank/DDBJ databases">
        <title>Comparative analysis of Burkholderia isolates from Puerto Rico.</title>
        <authorList>
            <person name="Hall C."/>
            <person name="Sahl J."/>
            <person name="Wagner D."/>
        </authorList>
    </citation>
    <scope>NUCLEOTIDE SEQUENCE [LARGE SCALE GENOMIC DNA]</scope>
    <source>
        <strain evidence="2 3">Bp8964</strain>
    </source>
</reference>
<feature type="coiled-coil region" evidence="1">
    <location>
        <begin position="100"/>
        <end position="127"/>
    </location>
</feature>
<evidence type="ECO:0000313" key="3">
    <source>
        <dbReference type="Proteomes" id="UP000273734"/>
    </source>
</evidence>
<proteinExistence type="predicted"/>
<name>A0AB74CXF4_9BURK</name>